<evidence type="ECO:0000313" key="1">
    <source>
        <dbReference type="EMBL" id="AXX98647.1"/>
    </source>
</evidence>
<organism evidence="1 2">
    <name type="scientific">Profundibacter amoris</name>
    <dbReference type="NCBI Taxonomy" id="2171755"/>
    <lineage>
        <taxon>Bacteria</taxon>
        <taxon>Pseudomonadati</taxon>
        <taxon>Pseudomonadota</taxon>
        <taxon>Alphaproteobacteria</taxon>
        <taxon>Rhodobacterales</taxon>
        <taxon>Paracoccaceae</taxon>
        <taxon>Profundibacter</taxon>
    </lineage>
</organism>
<keyword evidence="2" id="KW-1185">Reference proteome</keyword>
<dbReference type="Pfam" id="PF11994">
    <property type="entry name" value="DUF3489"/>
    <property type="match status" value="1"/>
</dbReference>
<dbReference type="EMBL" id="CP032125">
    <property type="protein sequence ID" value="AXX98647.1"/>
    <property type="molecule type" value="Genomic_DNA"/>
</dbReference>
<evidence type="ECO:0000313" key="2">
    <source>
        <dbReference type="Proteomes" id="UP000261704"/>
    </source>
</evidence>
<gene>
    <name evidence="1" type="ORF">BAR1_12370</name>
</gene>
<dbReference type="OrthoDB" id="7206991at2"/>
<name>A0A347UIG9_9RHOB</name>
<sequence length="168" mass="18006">MSKLTDTQTVILSRASRQGDRIALPLPDRLRGGAANKVIVPLIQKGFLDEVEADIRNGEPTWRKTGDGHGTTLVITGAGLEAIGVETETPQPKPERAKPKPRTGTKQALLIGMLEAPDGATIAEIAKAVNWQPHSIRGVMSGALKKRLGLTITSEKVADRGRVYRIAS</sequence>
<dbReference type="InterPro" id="IPR021880">
    <property type="entry name" value="DUF3489"/>
</dbReference>
<dbReference type="Proteomes" id="UP000261704">
    <property type="component" value="Chromosome"/>
</dbReference>
<dbReference type="RefSeq" id="WP_118943302.1">
    <property type="nucleotide sequence ID" value="NZ_CP032125.1"/>
</dbReference>
<dbReference type="AlphaFoldDB" id="A0A347UIG9"/>
<reference evidence="1 2" key="1">
    <citation type="submission" date="2018-09" db="EMBL/GenBank/DDBJ databases">
        <title>Profundibacter amoris BAR1 gen. nov., sp. nov., a new member of the Roseobacter clade isolated at Lokis Castle Vent Field on the Arctic Mid-Oceanic Ridge.</title>
        <authorList>
            <person name="Le Moine Bauer S."/>
            <person name="Sjoeberg A.G."/>
            <person name="L'Haridon S."/>
            <person name="Stokke R."/>
            <person name="Roalkvam I."/>
            <person name="Steen I.H."/>
            <person name="Dahle H."/>
        </authorList>
    </citation>
    <scope>NUCLEOTIDE SEQUENCE [LARGE SCALE GENOMIC DNA]</scope>
    <source>
        <strain evidence="1 2">BAR1</strain>
    </source>
</reference>
<proteinExistence type="predicted"/>
<protein>
    <submittedName>
        <fullName evidence="1">DUF3489 domain-containing protein</fullName>
    </submittedName>
</protein>
<dbReference type="KEGG" id="pamo:BAR1_12370"/>
<accession>A0A347UIG9</accession>